<organism evidence="7 8">
    <name type="scientific">Aristolochia fimbriata</name>
    <name type="common">White veined hardy Dutchman's pipe vine</name>
    <dbReference type="NCBI Taxonomy" id="158543"/>
    <lineage>
        <taxon>Eukaryota</taxon>
        <taxon>Viridiplantae</taxon>
        <taxon>Streptophyta</taxon>
        <taxon>Embryophyta</taxon>
        <taxon>Tracheophyta</taxon>
        <taxon>Spermatophyta</taxon>
        <taxon>Magnoliopsida</taxon>
        <taxon>Magnoliidae</taxon>
        <taxon>Piperales</taxon>
        <taxon>Aristolochiaceae</taxon>
        <taxon>Aristolochia</taxon>
    </lineage>
</organism>
<dbReference type="Pfam" id="PF22754">
    <property type="entry name" value="bHLH-TF_ACT-like_plant"/>
    <property type="match status" value="1"/>
</dbReference>
<dbReference type="Gene3D" id="4.10.280.10">
    <property type="entry name" value="Helix-loop-helix DNA-binding domain"/>
    <property type="match status" value="1"/>
</dbReference>
<comment type="caution">
    <text evidence="7">The sequence shown here is derived from an EMBL/GenBank/DDBJ whole genome shotgun (WGS) entry which is preliminary data.</text>
</comment>
<dbReference type="PROSITE" id="PS50888">
    <property type="entry name" value="BHLH"/>
    <property type="match status" value="1"/>
</dbReference>
<dbReference type="CDD" id="cd04873">
    <property type="entry name" value="ACT_UUR-ACR-like"/>
    <property type="match status" value="1"/>
</dbReference>
<feature type="compositionally biased region" description="Acidic residues" evidence="5">
    <location>
        <begin position="378"/>
        <end position="388"/>
    </location>
</feature>
<feature type="region of interest" description="Disordered" evidence="5">
    <location>
        <begin position="285"/>
        <end position="331"/>
    </location>
</feature>
<dbReference type="SMART" id="SM00353">
    <property type="entry name" value="HLH"/>
    <property type="match status" value="1"/>
</dbReference>
<dbReference type="InterPro" id="IPR054502">
    <property type="entry name" value="bHLH-TF_ACT-like_plant"/>
</dbReference>
<keyword evidence="2" id="KW-0805">Transcription regulation</keyword>
<feature type="compositionally biased region" description="Basic residues" evidence="5">
    <location>
        <begin position="571"/>
        <end position="582"/>
    </location>
</feature>
<dbReference type="GO" id="GO:0003700">
    <property type="term" value="F:DNA-binding transcription factor activity"/>
    <property type="evidence" value="ECO:0007669"/>
    <property type="project" value="TreeGrafter"/>
</dbReference>
<accession>A0AAV7E4V2</accession>
<gene>
    <name evidence="7" type="ORF">H6P81_018640</name>
</gene>
<dbReference type="AlphaFoldDB" id="A0AAV7E4V2"/>
<name>A0AAV7E4V2_ARIFI</name>
<evidence type="ECO:0000313" key="8">
    <source>
        <dbReference type="Proteomes" id="UP000825729"/>
    </source>
</evidence>
<dbReference type="PANTHER" id="PTHR31945">
    <property type="entry name" value="TRANSCRIPTION FACTOR SCREAM2-RELATED"/>
    <property type="match status" value="1"/>
</dbReference>
<dbReference type="GO" id="GO:0046983">
    <property type="term" value="F:protein dimerization activity"/>
    <property type="evidence" value="ECO:0007669"/>
    <property type="project" value="InterPro"/>
</dbReference>
<keyword evidence="4" id="KW-0539">Nucleus</keyword>
<dbReference type="CDD" id="cd11443">
    <property type="entry name" value="bHLH_AtAMS_like"/>
    <property type="match status" value="1"/>
</dbReference>
<keyword evidence="8" id="KW-1185">Reference proteome</keyword>
<protein>
    <recommendedName>
        <fullName evidence="6">BHLH domain-containing protein</fullName>
    </recommendedName>
</protein>
<dbReference type="SUPFAM" id="SSF47459">
    <property type="entry name" value="HLH, helix-loop-helix DNA-binding domain"/>
    <property type="match status" value="1"/>
</dbReference>
<dbReference type="Pfam" id="PF14215">
    <property type="entry name" value="bHLH-MYC_N"/>
    <property type="match status" value="1"/>
</dbReference>
<feature type="region of interest" description="Disordered" evidence="5">
    <location>
        <begin position="562"/>
        <end position="582"/>
    </location>
</feature>
<evidence type="ECO:0000256" key="2">
    <source>
        <dbReference type="ARBA" id="ARBA00023015"/>
    </source>
</evidence>
<dbReference type="PANTHER" id="PTHR31945:SF11">
    <property type="entry name" value="TRANSCRIPTION FACTOR ABORTED MICROSPORES"/>
    <property type="match status" value="1"/>
</dbReference>
<dbReference type="GO" id="GO:0043565">
    <property type="term" value="F:sequence-specific DNA binding"/>
    <property type="evidence" value="ECO:0007669"/>
    <property type="project" value="TreeGrafter"/>
</dbReference>
<evidence type="ECO:0000256" key="1">
    <source>
        <dbReference type="ARBA" id="ARBA00004123"/>
    </source>
</evidence>
<dbReference type="InterPro" id="IPR051358">
    <property type="entry name" value="TF_AMS/ICE1/BHLH6-like"/>
</dbReference>
<comment type="subcellular location">
    <subcellularLocation>
        <location evidence="1">Nucleus</location>
    </subcellularLocation>
</comment>
<evidence type="ECO:0000313" key="7">
    <source>
        <dbReference type="EMBL" id="KAG9442786.1"/>
    </source>
</evidence>
<keyword evidence="3" id="KW-0804">Transcription</keyword>
<dbReference type="EMBL" id="JAINDJ010000007">
    <property type="protein sequence ID" value="KAG9442786.1"/>
    <property type="molecule type" value="Genomic_DNA"/>
</dbReference>
<dbReference type="InterPro" id="IPR025610">
    <property type="entry name" value="MYC/MYB_N"/>
</dbReference>
<feature type="compositionally biased region" description="Basic and acidic residues" evidence="5">
    <location>
        <begin position="285"/>
        <end position="294"/>
    </location>
</feature>
<feature type="compositionally biased region" description="Basic and acidic residues" evidence="5">
    <location>
        <begin position="438"/>
        <end position="454"/>
    </location>
</feature>
<dbReference type="Pfam" id="PF00010">
    <property type="entry name" value="HLH"/>
    <property type="match status" value="1"/>
</dbReference>
<evidence type="ECO:0000256" key="3">
    <source>
        <dbReference type="ARBA" id="ARBA00023163"/>
    </source>
</evidence>
<feature type="region of interest" description="Disordered" evidence="5">
    <location>
        <begin position="377"/>
        <end position="456"/>
    </location>
</feature>
<dbReference type="InterPro" id="IPR011598">
    <property type="entry name" value="bHLH_dom"/>
</dbReference>
<feature type="domain" description="BHLH" evidence="6">
    <location>
        <begin position="320"/>
        <end position="369"/>
    </location>
</feature>
<dbReference type="GO" id="GO:0005634">
    <property type="term" value="C:nucleus"/>
    <property type="evidence" value="ECO:0007669"/>
    <property type="project" value="UniProtKB-SubCell"/>
</dbReference>
<evidence type="ECO:0000259" key="6">
    <source>
        <dbReference type="PROSITE" id="PS50888"/>
    </source>
</evidence>
<sequence length="582" mass="65240">MKISQSCIEKLRALVLLGIKSWDYCVIWKLSDDQRRIEFMGCCCRGAERSSKDEEDHRFVHTPCRDETLPHPRTNACDALDELPSSMILDSGNHTEALLTNKPVWLSLPNFTNMETVKTKLLIPVTHGLIELFVAKHMPEDHQTVEFVMEQCNGAAASWDPCFNDQTVLGSPGLNDRLSTEKPFSGYLKSSNHFLPWMQPPPPTMTTTTADSLNLLPWELPQDQTRICNSPLNFLGNPPQQQLESILSEKPTSFDSGVDHGVPEIAAALTNNPAGLHHSMAEYEKESVKQEMGRGDSLSDCSDQIEDDDDQKVASRSGRRNQSKNLVAERKRRKKLNDRLYALRALVPKITKMDRASILGDAIEFVKELQKQVKDLQDELEETPEEEAEKQNGNPSQLGTQNQDPVVHGDHNKSPEGSGLVIAEQGNARCSSSNKTSDASKHNPDSQSTEDKGQQMEVQVEVSQVNGNEFFVKIFCENRAGGFVKLLEAMNSLGLEVTNANITTFRGLVLNVVKVEKRDSELVQAEQVRESLIELTRNPTGGWSEPEATTEAGPADLHHHHCLHHDQQRPNTHRLRHRHHCR</sequence>
<feature type="compositionally biased region" description="Polar residues" evidence="5">
    <location>
        <begin position="428"/>
        <end position="437"/>
    </location>
</feature>
<dbReference type="InterPro" id="IPR036638">
    <property type="entry name" value="HLH_DNA-bd_sf"/>
</dbReference>
<feature type="compositionally biased region" description="Polar residues" evidence="5">
    <location>
        <begin position="391"/>
        <end position="404"/>
    </location>
</feature>
<evidence type="ECO:0000256" key="4">
    <source>
        <dbReference type="ARBA" id="ARBA00023242"/>
    </source>
</evidence>
<dbReference type="Proteomes" id="UP000825729">
    <property type="component" value="Unassembled WGS sequence"/>
</dbReference>
<reference evidence="7 8" key="1">
    <citation type="submission" date="2021-07" db="EMBL/GenBank/DDBJ databases">
        <title>The Aristolochia fimbriata genome: insights into angiosperm evolution, floral development and chemical biosynthesis.</title>
        <authorList>
            <person name="Jiao Y."/>
        </authorList>
    </citation>
    <scope>NUCLEOTIDE SEQUENCE [LARGE SCALE GENOMIC DNA]</scope>
    <source>
        <strain evidence="7">IBCAS-2021</strain>
        <tissue evidence="7">Leaf</tissue>
    </source>
</reference>
<evidence type="ECO:0000256" key="5">
    <source>
        <dbReference type="SAM" id="MobiDB-lite"/>
    </source>
</evidence>
<proteinExistence type="predicted"/>